<sequence>MADFSEDLHRAVAEVLDAHGLGLLSRLVMVAELVDEDGGLHLIRGSCPADMPVWDELGLHRYALADIDGHVTAVRVSEQLANEEE</sequence>
<gene>
    <name evidence="1" type="ORF">ACEZDE_02040</name>
</gene>
<evidence type="ECO:0000313" key="2">
    <source>
        <dbReference type="Proteomes" id="UP001592531"/>
    </source>
</evidence>
<evidence type="ECO:0000313" key="1">
    <source>
        <dbReference type="EMBL" id="MFC1415432.1"/>
    </source>
</evidence>
<reference evidence="1 2" key="1">
    <citation type="submission" date="2024-09" db="EMBL/GenBank/DDBJ databases">
        <authorList>
            <person name="Lee S.D."/>
        </authorList>
    </citation>
    <scope>NUCLEOTIDE SEQUENCE [LARGE SCALE GENOMIC DNA]</scope>
    <source>
        <strain evidence="1 2">N8-3</strain>
    </source>
</reference>
<organism evidence="1 2">
    <name type="scientific">Streptacidiphilus cavernicola</name>
    <dbReference type="NCBI Taxonomy" id="3342716"/>
    <lineage>
        <taxon>Bacteria</taxon>
        <taxon>Bacillati</taxon>
        <taxon>Actinomycetota</taxon>
        <taxon>Actinomycetes</taxon>
        <taxon>Kitasatosporales</taxon>
        <taxon>Streptomycetaceae</taxon>
        <taxon>Streptacidiphilus</taxon>
    </lineage>
</organism>
<dbReference type="RefSeq" id="WP_380531101.1">
    <property type="nucleotide sequence ID" value="NZ_JBHFAB010000001.1"/>
</dbReference>
<keyword evidence="2" id="KW-1185">Reference proteome</keyword>
<evidence type="ECO:0008006" key="3">
    <source>
        <dbReference type="Google" id="ProtNLM"/>
    </source>
</evidence>
<dbReference type="Proteomes" id="UP001592531">
    <property type="component" value="Unassembled WGS sequence"/>
</dbReference>
<accession>A0ABV6VPD7</accession>
<dbReference type="EMBL" id="JBHFAB010000001">
    <property type="protein sequence ID" value="MFC1415432.1"/>
    <property type="molecule type" value="Genomic_DNA"/>
</dbReference>
<proteinExistence type="predicted"/>
<protein>
    <recommendedName>
        <fullName evidence="3">Gas vesicle protein</fullName>
    </recommendedName>
</protein>
<name>A0ABV6VPD7_9ACTN</name>
<comment type="caution">
    <text evidence="1">The sequence shown here is derived from an EMBL/GenBank/DDBJ whole genome shotgun (WGS) entry which is preliminary data.</text>
</comment>